<evidence type="ECO:0000313" key="3">
    <source>
        <dbReference type="Proteomes" id="UP000747110"/>
    </source>
</evidence>
<gene>
    <name evidence="1" type="ORF">Vretifemale_13750</name>
    <name evidence="2" type="ORF">Vretimale_9965</name>
</gene>
<sequence length="449" mass="47894">MPLQHHVHRPWNTTAGIWTTSYRTCTHVPLRSAQIPWVLTLSPYPGVSTSGLPSAHAQSATTRLDALAPDNVERDVPPVDWADGDVLRLHLDDGEHVYAEALAGAPSRTKAARQLSRSIGTPGAAPSGSQILCGGVRYIVRTGATKTTQAGAAAAPLESAGDVGPVMVLEAAGGALAASEPLRDLLAVPPKKHAPALRSWAPLTARLVKPTAPRQQHQHQQLQATYSGSLHGVHVVRADRVMTLGELRRRAATEPGAWCDGSGPSDGPLSDDARAVFTAGEVAALMEGRRGVVLLQLHVGWDEHEKVPPYGPYKPLVLRLLREALERPDILSYASNAPVPGAAVGNPTYGLTVILCADKEPFRSWGAHLASFGCQAALEAQSPYYKSLIGRILGYRPENISHYVQEKHGHPPSSEVVAAVEQQLLQLSPKPAVLPWNTSSRGGGRKKAR</sequence>
<evidence type="ECO:0000313" key="2">
    <source>
        <dbReference type="EMBL" id="GIM05492.1"/>
    </source>
</evidence>
<dbReference type="AlphaFoldDB" id="A0A8J4FSD8"/>
<dbReference type="Proteomes" id="UP000722791">
    <property type="component" value="Unassembled WGS sequence"/>
</dbReference>
<proteinExistence type="predicted"/>
<name>A0A8J4FSD8_9CHLO</name>
<dbReference type="Proteomes" id="UP000747110">
    <property type="component" value="Unassembled WGS sequence"/>
</dbReference>
<dbReference type="EMBL" id="BNCP01000031">
    <property type="protein sequence ID" value="GIL85119.1"/>
    <property type="molecule type" value="Genomic_DNA"/>
</dbReference>
<organism evidence="1 3">
    <name type="scientific">Volvox reticuliferus</name>
    <dbReference type="NCBI Taxonomy" id="1737510"/>
    <lineage>
        <taxon>Eukaryota</taxon>
        <taxon>Viridiplantae</taxon>
        <taxon>Chlorophyta</taxon>
        <taxon>core chlorophytes</taxon>
        <taxon>Chlorophyceae</taxon>
        <taxon>CS clade</taxon>
        <taxon>Chlamydomonadales</taxon>
        <taxon>Volvocaceae</taxon>
        <taxon>Volvox</taxon>
    </lineage>
</organism>
<dbReference type="EMBL" id="BNCQ01000018">
    <property type="protein sequence ID" value="GIM05492.1"/>
    <property type="molecule type" value="Genomic_DNA"/>
</dbReference>
<comment type="caution">
    <text evidence="1">The sequence shown here is derived from an EMBL/GenBank/DDBJ whole genome shotgun (WGS) entry which is preliminary data.</text>
</comment>
<protein>
    <submittedName>
        <fullName evidence="1">Uncharacterized protein</fullName>
    </submittedName>
</protein>
<keyword evidence="3" id="KW-1185">Reference proteome</keyword>
<accession>A0A8J4FSD8</accession>
<reference evidence="1" key="1">
    <citation type="journal article" date="2021" name="Proc. Natl. Acad. Sci. U.S.A.">
        <title>Three genomes in the algal genus Volvox reveal the fate of a haploid sex-determining region after a transition to homothallism.</title>
        <authorList>
            <person name="Yamamoto K."/>
            <person name="Hamaji T."/>
            <person name="Kawai-Toyooka H."/>
            <person name="Matsuzaki R."/>
            <person name="Takahashi F."/>
            <person name="Nishimura Y."/>
            <person name="Kawachi M."/>
            <person name="Noguchi H."/>
            <person name="Minakuchi Y."/>
            <person name="Umen J.G."/>
            <person name="Toyoda A."/>
            <person name="Nozaki H."/>
        </authorList>
    </citation>
    <scope>NUCLEOTIDE SEQUENCE</scope>
    <source>
        <strain evidence="2">NIES-3785</strain>
        <strain evidence="1">NIES-3786</strain>
    </source>
</reference>
<evidence type="ECO:0000313" key="1">
    <source>
        <dbReference type="EMBL" id="GIL85119.1"/>
    </source>
</evidence>
<dbReference type="OrthoDB" id="513406at2759"/>